<feature type="chain" id="PRO_5007480203" description="Solute-binding protein family 3/N-terminal domain-containing protein" evidence="1">
    <location>
        <begin position="21"/>
        <end position="431"/>
    </location>
</feature>
<keyword evidence="3" id="KW-1185">Reference proteome</keyword>
<evidence type="ECO:0008006" key="4">
    <source>
        <dbReference type="Google" id="ProtNLM"/>
    </source>
</evidence>
<sequence length="431" mass="48497">MSIRPIAAGLLFTLIPWTVAADHETFSLYTFDSPPYQQANPIPGGPEVTGETVETVRCAMEHAGAQVNIRLMPQNRARFALQRQLVDGYFAVDPSPDMDEAADISHPVALEKWYWFYLGQRPDPTTAKIGVVGGSNEEVWLIQNGFEPFVTVSSTEQLPALLKRQRIDLALMDQQVMETLREDSLALGQTLNREFLRYAPLHLYLNRRFVSEHPGVLTRFNRQLPACMEQHMLLSADEYQHVAGQARGLIQDLEQRLNLAQAIHQGPVYDSFTEILTQDTLWQALAPEQPTPLASEILGLPASQALKQWQDEQGGLVTELLLTDNKGALVAMSQLSSDYWQGDEPKFQEIAVETERGMERKSDLWISPIRYDASTRQFQIIVSVPIPLKEPNNGLEGILAMGLAIEKMLHNYERLARARSEQVPMELPVAE</sequence>
<comment type="caution">
    <text evidence="2">The sequence shown here is derived from an EMBL/GenBank/DDBJ whole genome shotgun (WGS) entry which is preliminary data.</text>
</comment>
<dbReference type="AlphaFoldDB" id="A0A137S4E8"/>
<dbReference type="RefSeq" id="WP_197463866.1">
    <property type="nucleotide sequence ID" value="NZ_LOCO01000024.1"/>
</dbReference>
<accession>A0A137S4E8</accession>
<dbReference type="EMBL" id="LOCO01000024">
    <property type="protein sequence ID" value="KXO07309.1"/>
    <property type="molecule type" value="Genomic_DNA"/>
</dbReference>
<dbReference type="PATRIC" id="fig|1306954.6.peg.1962"/>
<dbReference type="SUPFAM" id="SSF53850">
    <property type="entry name" value="Periplasmic binding protein-like II"/>
    <property type="match status" value="1"/>
</dbReference>
<name>A0A137S4E8_9GAMM</name>
<keyword evidence="1" id="KW-0732">Signal</keyword>
<proteinExistence type="predicted"/>
<evidence type="ECO:0000313" key="3">
    <source>
        <dbReference type="Proteomes" id="UP000070282"/>
    </source>
</evidence>
<organism evidence="2 3">
    <name type="scientific">Marinobacter excellens LAMA 842</name>
    <dbReference type="NCBI Taxonomy" id="1306954"/>
    <lineage>
        <taxon>Bacteria</taxon>
        <taxon>Pseudomonadati</taxon>
        <taxon>Pseudomonadota</taxon>
        <taxon>Gammaproteobacteria</taxon>
        <taxon>Pseudomonadales</taxon>
        <taxon>Marinobacteraceae</taxon>
        <taxon>Marinobacter</taxon>
    </lineage>
</organism>
<protein>
    <recommendedName>
        <fullName evidence="4">Solute-binding protein family 3/N-terminal domain-containing protein</fullName>
    </recommendedName>
</protein>
<evidence type="ECO:0000256" key="1">
    <source>
        <dbReference type="SAM" id="SignalP"/>
    </source>
</evidence>
<gene>
    <name evidence="2" type="ORF">J122_3393</name>
</gene>
<feature type="signal peptide" evidence="1">
    <location>
        <begin position="1"/>
        <end position="20"/>
    </location>
</feature>
<evidence type="ECO:0000313" key="2">
    <source>
        <dbReference type="EMBL" id="KXO07309.1"/>
    </source>
</evidence>
<dbReference type="Proteomes" id="UP000070282">
    <property type="component" value="Unassembled WGS sequence"/>
</dbReference>
<dbReference type="Gene3D" id="3.40.190.10">
    <property type="entry name" value="Periplasmic binding protein-like II"/>
    <property type="match status" value="2"/>
</dbReference>
<reference evidence="3" key="1">
    <citation type="submission" date="2015-12" db="EMBL/GenBank/DDBJ databases">
        <authorList>
            <person name="Lima A."/>
            <person name="Farahani Zayas N."/>
            <person name="Castro Da Silva M.A."/>
            <person name="Cabral A."/>
            <person name="Pessatti M.L."/>
        </authorList>
    </citation>
    <scope>NUCLEOTIDE SEQUENCE [LARGE SCALE GENOMIC DNA]</scope>
    <source>
        <strain evidence="3">LAMA 842</strain>
    </source>
</reference>